<evidence type="ECO:0000313" key="2">
    <source>
        <dbReference type="EMBL" id="MFC4672538.1"/>
    </source>
</evidence>
<gene>
    <name evidence="2" type="ORF">ACFO6W_02410</name>
</gene>
<feature type="domain" description="Polysaccharide pyruvyl transferase" evidence="1">
    <location>
        <begin position="13"/>
        <end position="304"/>
    </location>
</feature>
<organism evidence="2 3">
    <name type="scientific">Dysgonomonas termitidis</name>
    <dbReference type="NCBI Taxonomy" id="1516126"/>
    <lineage>
        <taxon>Bacteria</taxon>
        <taxon>Pseudomonadati</taxon>
        <taxon>Bacteroidota</taxon>
        <taxon>Bacteroidia</taxon>
        <taxon>Bacteroidales</taxon>
        <taxon>Dysgonomonadaceae</taxon>
        <taxon>Dysgonomonas</taxon>
    </lineage>
</organism>
<dbReference type="Pfam" id="PF04230">
    <property type="entry name" value="PS_pyruv_trans"/>
    <property type="match status" value="1"/>
</dbReference>
<name>A0ABV9KRF2_9BACT</name>
<keyword evidence="2" id="KW-0328">Glycosyltransferase</keyword>
<dbReference type="Proteomes" id="UP001596023">
    <property type="component" value="Unassembled WGS sequence"/>
</dbReference>
<keyword evidence="3" id="KW-1185">Reference proteome</keyword>
<reference evidence="3" key="1">
    <citation type="journal article" date="2019" name="Int. J. Syst. Evol. Microbiol.">
        <title>The Global Catalogue of Microorganisms (GCM) 10K type strain sequencing project: providing services to taxonomists for standard genome sequencing and annotation.</title>
        <authorList>
            <consortium name="The Broad Institute Genomics Platform"/>
            <consortium name="The Broad Institute Genome Sequencing Center for Infectious Disease"/>
            <person name="Wu L."/>
            <person name="Ma J."/>
        </authorList>
    </citation>
    <scope>NUCLEOTIDE SEQUENCE [LARGE SCALE GENOMIC DNA]</scope>
    <source>
        <strain evidence="3">CCUG 66188</strain>
    </source>
</reference>
<keyword evidence="2" id="KW-0808">Transferase</keyword>
<protein>
    <submittedName>
        <fullName evidence="2">Polysaccharide pyruvyl transferase family protein</fullName>
        <ecNumber evidence="2">2.4.-.-</ecNumber>
    </submittedName>
</protein>
<dbReference type="RefSeq" id="WP_379993718.1">
    <property type="nucleotide sequence ID" value="NZ_JBHSGN010000012.1"/>
</dbReference>
<accession>A0ABV9KRF2</accession>
<dbReference type="InterPro" id="IPR007345">
    <property type="entry name" value="Polysacch_pyruvyl_Trfase"/>
</dbReference>
<evidence type="ECO:0000259" key="1">
    <source>
        <dbReference type="Pfam" id="PF04230"/>
    </source>
</evidence>
<sequence length="373" mass="43364">MRIKTITCHEVYNYGATLQEYALLHYLQTLGYESQAIHYKPDYLSNHFDLKMISNPRFQKFPLKYFYLLAKFPERITSLRKKKSFDKFTARYLNVDTVIYKSNNELRMSPPQADVYICGSDQIWNPLFPNGKDAAFYLDFAPEDKTRLSYAASFAVDKIADEIKSFVYEKVKKLDAVSVRERSGVSILKELGISATQVLDPVFLLPGTFWIKTFVTYIPDKYVLVYDFDSNEMIEKLVKKIARTNNYKIFTVNRNISYADKNLWYCAPDMFLSLVCHAQYILTNSFHALAFSLIFGKQVCVVNRNEEINTRMRDLLDLVGLKHCLVKNETDFDLSTTIDYKIVNSIIEKHIEKSKSFLKDNLPSDEKANIVCH</sequence>
<dbReference type="GO" id="GO:0016757">
    <property type="term" value="F:glycosyltransferase activity"/>
    <property type="evidence" value="ECO:0007669"/>
    <property type="project" value="UniProtKB-KW"/>
</dbReference>
<dbReference type="EC" id="2.4.-.-" evidence="2"/>
<dbReference type="EMBL" id="JBHSGN010000012">
    <property type="protein sequence ID" value="MFC4672538.1"/>
    <property type="molecule type" value="Genomic_DNA"/>
</dbReference>
<proteinExistence type="predicted"/>
<evidence type="ECO:0000313" key="3">
    <source>
        <dbReference type="Proteomes" id="UP001596023"/>
    </source>
</evidence>
<comment type="caution">
    <text evidence="2">The sequence shown here is derived from an EMBL/GenBank/DDBJ whole genome shotgun (WGS) entry which is preliminary data.</text>
</comment>